<feature type="region of interest" description="Disordered" evidence="8">
    <location>
        <begin position="179"/>
        <end position="198"/>
    </location>
</feature>
<dbReference type="EC" id="2.7.11.1" evidence="1"/>
<feature type="domain" description="Protein kinase" evidence="9">
    <location>
        <begin position="212"/>
        <end position="470"/>
    </location>
</feature>
<dbReference type="PROSITE" id="PS51285">
    <property type="entry name" value="AGC_KINASE_CTER"/>
    <property type="match status" value="1"/>
</dbReference>
<feature type="binding site" evidence="7">
    <location>
        <position position="251"/>
    </location>
    <ligand>
        <name>ATP</name>
        <dbReference type="ChEBI" id="CHEBI:30616"/>
    </ligand>
</feature>
<keyword evidence="6 7" id="KW-0067">ATP-binding</keyword>
<dbReference type="PANTHER" id="PTHR24356">
    <property type="entry name" value="SERINE/THREONINE-PROTEIN KINASE"/>
    <property type="match status" value="1"/>
</dbReference>
<dbReference type="InterPro" id="IPR050236">
    <property type="entry name" value="Ser_Thr_kinase_AGC"/>
</dbReference>
<dbReference type="FunFam" id="1.10.510.10:FF:000454">
    <property type="entry name" value="Uncharacterized protein"/>
    <property type="match status" value="1"/>
</dbReference>
<reference evidence="11" key="1">
    <citation type="submission" date="2021-01" db="EMBL/GenBank/DDBJ databases">
        <authorList>
            <consortium name="Genoscope - CEA"/>
            <person name="William W."/>
        </authorList>
    </citation>
    <scope>NUCLEOTIDE SEQUENCE</scope>
</reference>
<feature type="domain" description="AGC-kinase C-terminal" evidence="10">
    <location>
        <begin position="471"/>
        <end position="542"/>
    </location>
</feature>
<keyword evidence="12" id="KW-1185">Reference proteome</keyword>
<evidence type="ECO:0000256" key="7">
    <source>
        <dbReference type="PROSITE-ProRule" id="PRU10141"/>
    </source>
</evidence>
<evidence type="ECO:0000259" key="10">
    <source>
        <dbReference type="PROSITE" id="PS51285"/>
    </source>
</evidence>
<evidence type="ECO:0000256" key="2">
    <source>
        <dbReference type="ARBA" id="ARBA00022527"/>
    </source>
</evidence>
<evidence type="ECO:0000259" key="9">
    <source>
        <dbReference type="PROSITE" id="PS50011"/>
    </source>
</evidence>
<comment type="caution">
    <text evidence="11">The sequence shown here is derived from an EMBL/GenBank/DDBJ whole genome shotgun (WGS) entry which is preliminary data.</text>
</comment>
<dbReference type="EMBL" id="CAJJDN010000065">
    <property type="protein sequence ID" value="CAD8096045.1"/>
    <property type="molecule type" value="Genomic_DNA"/>
</dbReference>
<sequence length="553" mass="64479">MLYNHYRNLQGRVSPKNHLINYDFPSDRLPNSKSPPLAIDNNSQTINKRNSQDRTLFNSINLNDDTQLCKTPFFLSKDSFRSRSKSPIYLPIQNSPKQFGIPIKKQVADEFYWNWNKQSSEKTLKQNKLRNLNINMNEMAQVHQLPQSNRNSKQNNRNFDNIFQQLIVKYGSSQQQQLQKTTTIKKQQQQDDNENDEELKNDSIICVNKSNFAFHFIIGKGGFGKVWKVELKKNRNLYAMKEMSKAKIIAKRSVNSVLNERNLLTQYKHPFLINMIYSFQDRDNLYLVMDLLTGGDLRQHVGRLGRFNEQQTKFFVSCVLLALEYLHNQNVIHRDVKPENIVLDYKGYARLTDLGIARIFKNDNSQDTSGTPGYMAPEVMCKLNHTIAVDYFALGVMTYEFMLGHRPYQGKSRQDIKDQVLSKQVQIKRTQIPNDWSFHAADFINKLIQRKPTNRLGFNGPDEVKNHLWLQGVPWNKLLNKEIQSPFIPPSLQDNLECNFNLDSESSDEFMLEYKLLLKKNSIQNLFVGYNYDQNIKPSLKLTKTTTSILNLN</sequence>
<evidence type="ECO:0000256" key="4">
    <source>
        <dbReference type="ARBA" id="ARBA00022741"/>
    </source>
</evidence>
<feature type="region of interest" description="Disordered" evidence="8">
    <location>
        <begin position="24"/>
        <end position="44"/>
    </location>
</feature>
<dbReference type="OrthoDB" id="289036at2759"/>
<evidence type="ECO:0000256" key="1">
    <source>
        <dbReference type="ARBA" id="ARBA00012513"/>
    </source>
</evidence>
<evidence type="ECO:0000256" key="5">
    <source>
        <dbReference type="ARBA" id="ARBA00022777"/>
    </source>
</evidence>
<dbReference type="PROSITE" id="PS50011">
    <property type="entry name" value="PROTEIN_KINASE_DOM"/>
    <property type="match status" value="1"/>
</dbReference>
<dbReference type="PANTHER" id="PTHR24356:SF374">
    <property type="entry name" value="PROTEIN KINASE DOMAIN-CONTAINING PROTEIN"/>
    <property type="match status" value="1"/>
</dbReference>
<evidence type="ECO:0000313" key="12">
    <source>
        <dbReference type="Proteomes" id="UP000692954"/>
    </source>
</evidence>
<dbReference type="InterPro" id="IPR000961">
    <property type="entry name" value="AGC-kinase_C"/>
</dbReference>
<dbReference type="Pfam" id="PF00069">
    <property type="entry name" value="Pkinase"/>
    <property type="match status" value="1"/>
</dbReference>
<evidence type="ECO:0000313" key="11">
    <source>
        <dbReference type="EMBL" id="CAD8096045.1"/>
    </source>
</evidence>
<evidence type="ECO:0000256" key="8">
    <source>
        <dbReference type="SAM" id="MobiDB-lite"/>
    </source>
</evidence>
<dbReference type="SMART" id="SM00220">
    <property type="entry name" value="S_TKc"/>
    <property type="match status" value="1"/>
</dbReference>
<dbReference type="PROSITE" id="PS00107">
    <property type="entry name" value="PROTEIN_KINASE_ATP"/>
    <property type="match status" value="1"/>
</dbReference>
<dbReference type="GO" id="GO:0035556">
    <property type="term" value="P:intracellular signal transduction"/>
    <property type="evidence" value="ECO:0007669"/>
    <property type="project" value="TreeGrafter"/>
</dbReference>
<feature type="compositionally biased region" description="Polar residues" evidence="8">
    <location>
        <begin position="29"/>
        <end position="44"/>
    </location>
</feature>
<dbReference type="InterPro" id="IPR017441">
    <property type="entry name" value="Protein_kinase_ATP_BS"/>
</dbReference>
<dbReference type="PROSITE" id="PS00108">
    <property type="entry name" value="PROTEIN_KINASE_ST"/>
    <property type="match status" value="1"/>
</dbReference>
<keyword evidence="2" id="KW-0723">Serine/threonine-protein kinase</keyword>
<dbReference type="AlphaFoldDB" id="A0A8S1P0U7"/>
<protein>
    <recommendedName>
        <fullName evidence="1">non-specific serine/threonine protein kinase</fullName>
        <ecNumber evidence="1">2.7.11.1</ecNumber>
    </recommendedName>
</protein>
<dbReference type="Proteomes" id="UP000692954">
    <property type="component" value="Unassembled WGS sequence"/>
</dbReference>
<accession>A0A8S1P0U7</accession>
<evidence type="ECO:0000256" key="3">
    <source>
        <dbReference type="ARBA" id="ARBA00022679"/>
    </source>
</evidence>
<evidence type="ECO:0000256" key="6">
    <source>
        <dbReference type="ARBA" id="ARBA00022840"/>
    </source>
</evidence>
<dbReference type="FunFam" id="3.30.200.20:FF:000574">
    <property type="entry name" value="Uncharacterized protein"/>
    <property type="match status" value="1"/>
</dbReference>
<keyword evidence="3" id="KW-0808">Transferase</keyword>
<gene>
    <name evidence="11" type="ORF">PSON_ATCC_30995.1.T0650230</name>
</gene>
<name>A0A8S1P0U7_9CILI</name>
<dbReference type="GO" id="GO:0004674">
    <property type="term" value="F:protein serine/threonine kinase activity"/>
    <property type="evidence" value="ECO:0007669"/>
    <property type="project" value="UniProtKB-KW"/>
</dbReference>
<dbReference type="InterPro" id="IPR000719">
    <property type="entry name" value="Prot_kinase_dom"/>
</dbReference>
<dbReference type="GO" id="GO:0005524">
    <property type="term" value="F:ATP binding"/>
    <property type="evidence" value="ECO:0007669"/>
    <property type="project" value="UniProtKB-UniRule"/>
</dbReference>
<keyword evidence="5" id="KW-0418">Kinase</keyword>
<organism evidence="11 12">
    <name type="scientific">Paramecium sonneborni</name>
    <dbReference type="NCBI Taxonomy" id="65129"/>
    <lineage>
        <taxon>Eukaryota</taxon>
        <taxon>Sar</taxon>
        <taxon>Alveolata</taxon>
        <taxon>Ciliophora</taxon>
        <taxon>Intramacronucleata</taxon>
        <taxon>Oligohymenophorea</taxon>
        <taxon>Peniculida</taxon>
        <taxon>Parameciidae</taxon>
        <taxon>Paramecium</taxon>
    </lineage>
</organism>
<dbReference type="InterPro" id="IPR008271">
    <property type="entry name" value="Ser/Thr_kinase_AS"/>
</dbReference>
<proteinExistence type="predicted"/>
<keyword evidence="4 7" id="KW-0547">Nucleotide-binding</keyword>